<evidence type="ECO:0000256" key="9">
    <source>
        <dbReference type="SAM" id="Phobius"/>
    </source>
</evidence>
<dbReference type="PATRIC" id="fig|285473.5.peg.4638"/>
<dbReference type="CDD" id="cd16917">
    <property type="entry name" value="HATPase_UhpB-NarQ-NarX-like"/>
    <property type="match status" value="1"/>
</dbReference>
<evidence type="ECO:0000256" key="4">
    <source>
        <dbReference type="ARBA" id="ARBA00022679"/>
    </source>
</evidence>
<dbReference type="InterPro" id="IPR011712">
    <property type="entry name" value="Sig_transdc_His_kin_sub3_dim/P"/>
</dbReference>
<dbReference type="EMBL" id="CP017316">
    <property type="protein sequence ID" value="AOT61527.1"/>
    <property type="molecule type" value="Genomic_DNA"/>
</dbReference>
<dbReference type="InterPro" id="IPR003594">
    <property type="entry name" value="HATPase_dom"/>
</dbReference>
<dbReference type="AlphaFoldDB" id="A0A1D8G7W4"/>
<keyword evidence="7" id="KW-0067">ATP-binding</keyword>
<dbReference type="GO" id="GO:0046983">
    <property type="term" value="F:protein dimerization activity"/>
    <property type="evidence" value="ECO:0007669"/>
    <property type="project" value="InterPro"/>
</dbReference>
<dbReference type="PANTHER" id="PTHR24421">
    <property type="entry name" value="NITRATE/NITRITE SENSOR PROTEIN NARX-RELATED"/>
    <property type="match status" value="1"/>
</dbReference>
<evidence type="ECO:0000256" key="7">
    <source>
        <dbReference type="ARBA" id="ARBA00022840"/>
    </source>
</evidence>
<proteinExistence type="predicted"/>
<protein>
    <recommendedName>
        <fullName evidence="2">histidine kinase</fullName>
        <ecNumber evidence="2">2.7.13.3</ecNumber>
    </recommendedName>
</protein>
<accession>A0A1D8G7W4</accession>
<dbReference type="Proteomes" id="UP000095349">
    <property type="component" value="Chromosome"/>
</dbReference>
<dbReference type="InterPro" id="IPR036890">
    <property type="entry name" value="HATPase_C_sf"/>
</dbReference>
<evidence type="ECO:0000259" key="10">
    <source>
        <dbReference type="SMART" id="SM00387"/>
    </source>
</evidence>
<dbReference type="Pfam" id="PF02518">
    <property type="entry name" value="HATPase_c"/>
    <property type="match status" value="1"/>
</dbReference>
<dbReference type="InterPro" id="IPR050482">
    <property type="entry name" value="Sensor_HK_TwoCompSys"/>
</dbReference>
<dbReference type="EC" id="2.7.13.3" evidence="2"/>
<evidence type="ECO:0000256" key="6">
    <source>
        <dbReference type="ARBA" id="ARBA00022777"/>
    </source>
</evidence>
<evidence type="ECO:0000313" key="11">
    <source>
        <dbReference type="EMBL" id="AOT61527.1"/>
    </source>
</evidence>
<reference evidence="11 12" key="1">
    <citation type="submission" date="2016-09" db="EMBL/GenBank/DDBJ databases">
        <title>Streptomyces rubrolavendulae MJM4426 Genome sequencing and assembly.</title>
        <authorList>
            <person name="Kim J.-G."/>
        </authorList>
    </citation>
    <scope>NUCLEOTIDE SEQUENCE [LARGE SCALE GENOMIC DNA]</scope>
    <source>
        <strain evidence="11 12">MJM4426</strain>
    </source>
</reference>
<keyword evidence="8" id="KW-0902">Two-component regulatory system</keyword>
<evidence type="ECO:0000256" key="8">
    <source>
        <dbReference type="ARBA" id="ARBA00023012"/>
    </source>
</evidence>
<feature type="domain" description="Histidine kinase/HSP90-like ATPase" evidence="10">
    <location>
        <begin position="380"/>
        <end position="470"/>
    </location>
</feature>
<dbReference type="STRING" id="285473.A4G23_04415"/>
<dbReference type="PANTHER" id="PTHR24421:SF10">
    <property type="entry name" value="NITRATE_NITRITE SENSOR PROTEIN NARQ"/>
    <property type="match status" value="1"/>
</dbReference>
<dbReference type="GO" id="GO:0000155">
    <property type="term" value="F:phosphorelay sensor kinase activity"/>
    <property type="evidence" value="ECO:0007669"/>
    <property type="project" value="InterPro"/>
</dbReference>
<keyword evidence="3" id="KW-0597">Phosphoprotein</keyword>
<keyword evidence="4 11" id="KW-0808">Transferase</keyword>
<feature type="transmembrane region" description="Helical" evidence="9">
    <location>
        <begin position="219"/>
        <end position="242"/>
    </location>
</feature>
<organism evidence="11 12">
    <name type="scientific">Streptomyces rubrolavendulae</name>
    <dbReference type="NCBI Taxonomy" id="285473"/>
    <lineage>
        <taxon>Bacteria</taxon>
        <taxon>Bacillati</taxon>
        <taxon>Actinomycetota</taxon>
        <taxon>Actinomycetes</taxon>
        <taxon>Kitasatosporales</taxon>
        <taxon>Streptomycetaceae</taxon>
        <taxon>Streptomyces</taxon>
    </lineage>
</organism>
<dbReference type="GO" id="GO:0005524">
    <property type="term" value="F:ATP binding"/>
    <property type="evidence" value="ECO:0007669"/>
    <property type="project" value="UniProtKB-KW"/>
</dbReference>
<keyword evidence="6 11" id="KW-0418">Kinase</keyword>
<dbReference type="Gene3D" id="1.20.5.1930">
    <property type="match status" value="1"/>
</dbReference>
<dbReference type="Pfam" id="PF07730">
    <property type="entry name" value="HisKA_3"/>
    <property type="match status" value="1"/>
</dbReference>
<dbReference type="GO" id="GO:0016020">
    <property type="term" value="C:membrane"/>
    <property type="evidence" value="ECO:0007669"/>
    <property type="project" value="InterPro"/>
</dbReference>
<evidence type="ECO:0000256" key="5">
    <source>
        <dbReference type="ARBA" id="ARBA00022741"/>
    </source>
</evidence>
<evidence type="ECO:0000256" key="2">
    <source>
        <dbReference type="ARBA" id="ARBA00012438"/>
    </source>
</evidence>
<feature type="transmembrane region" description="Helical" evidence="9">
    <location>
        <begin position="166"/>
        <end position="199"/>
    </location>
</feature>
<evidence type="ECO:0000313" key="12">
    <source>
        <dbReference type="Proteomes" id="UP000095349"/>
    </source>
</evidence>
<dbReference type="SUPFAM" id="SSF55874">
    <property type="entry name" value="ATPase domain of HSP90 chaperone/DNA topoisomerase II/histidine kinase"/>
    <property type="match status" value="1"/>
</dbReference>
<comment type="catalytic activity">
    <reaction evidence="1">
        <text>ATP + protein L-histidine = ADP + protein N-phospho-L-histidine.</text>
        <dbReference type="EC" id="2.7.13.3"/>
    </reaction>
</comment>
<sequence length="470" mass="49919">MLGHVANDQGRRVGCAEINGTIGQEEPPLGMTPGRYHDAAKADNADLNAPGRVDADIPEVREIASVLRKRFHQARPEVRHLFAAARSAALSWIALPLLVSACVVSVIGLRGNFVPALLEWTGRKRAGDLDAGFSVLARRGIPAPEGIQPEPSEELARVRRELGRSVVNALTGLLAGAFLLVPVLSAAVALTVPFWWWLLPPHIVLNPAFFAVRDWPTALLTPLAAVVHLAVLVFLAPPLALLHARITVRRVTAGGKARLAHRLAEVTTSRAEALEAHAAELRRIERALHDSTQNRLVAVRLHLGIIERLLDGDPAKARELIAVTQSAAEEALAELRNVVRSIYPPVLADRGLAGAVSSLALRCPLPCAFEVGELARAPAAVEVAAYHVVAEALTNAVKHSGASRIRVTMGTEGEILYVTVTDDGRGGADEARGSGLTGIRSRVAAFDGTTEVSSPPGGPTTIRVELPCAC</sequence>
<keyword evidence="9" id="KW-0472">Membrane</keyword>
<gene>
    <name evidence="11" type="primary">liaS_7</name>
    <name evidence="11" type="ORF">A4G23_04415</name>
</gene>
<evidence type="ECO:0000256" key="3">
    <source>
        <dbReference type="ARBA" id="ARBA00022553"/>
    </source>
</evidence>
<keyword evidence="9" id="KW-0812">Transmembrane</keyword>
<keyword evidence="9" id="KW-1133">Transmembrane helix</keyword>
<name>A0A1D8G7W4_9ACTN</name>
<dbReference type="SMART" id="SM00387">
    <property type="entry name" value="HATPase_c"/>
    <property type="match status" value="1"/>
</dbReference>
<keyword evidence="5" id="KW-0547">Nucleotide-binding</keyword>
<keyword evidence="12" id="KW-1185">Reference proteome</keyword>
<feature type="transmembrane region" description="Helical" evidence="9">
    <location>
        <begin position="89"/>
        <end position="109"/>
    </location>
</feature>
<dbReference type="KEGG" id="srn:A4G23_04415"/>
<evidence type="ECO:0000256" key="1">
    <source>
        <dbReference type="ARBA" id="ARBA00000085"/>
    </source>
</evidence>
<dbReference type="Gene3D" id="3.30.565.10">
    <property type="entry name" value="Histidine kinase-like ATPase, C-terminal domain"/>
    <property type="match status" value="1"/>
</dbReference>